<protein>
    <submittedName>
        <fullName evidence="1">Uncharacterized protein</fullName>
    </submittedName>
</protein>
<reference evidence="1" key="1">
    <citation type="submission" date="2012-09" db="EMBL/GenBank/DDBJ databases">
        <authorList>
            <person name="Harkins D.M."/>
            <person name="Durkin A.S."/>
            <person name="Brinkac L.M."/>
            <person name="Selengut J.D."/>
            <person name="Sanka R."/>
            <person name="DePew J."/>
            <person name="Purushe J."/>
            <person name="Picardeau M."/>
            <person name="Werts C."/>
            <person name="Goarant C."/>
            <person name="Vinetz J.M."/>
            <person name="Sutton G.G."/>
            <person name="Nelson W.C."/>
            <person name="Fouts D.E."/>
        </authorList>
    </citation>
    <scope>NUCLEOTIDE SEQUENCE [LARGE SCALE GENOMIC DNA]</scope>
    <source>
        <strain evidence="1">200801926</strain>
    </source>
</reference>
<dbReference type="Proteomes" id="UP000002837">
    <property type="component" value="Unassembled WGS sequence"/>
</dbReference>
<sequence length="54" mass="5682">MSFSIGAINIGSSRSIGLQIGIINYCPNNTIPIMIMANYCTGFSKAGGNTIEIL</sequence>
<dbReference type="NCBIfam" id="NF047436">
    <property type="entry name" value="LA_2272_repeat"/>
    <property type="match status" value="1"/>
</dbReference>
<comment type="caution">
    <text evidence="1">The sequence shown here is derived from an EMBL/GenBank/DDBJ whole genome shotgun (WGS) entry which is preliminary data.</text>
</comment>
<keyword evidence="2" id="KW-1185">Reference proteome</keyword>
<name>A0ABN0I2Z9_LEPBO</name>
<gene>
    <name evidence="1" type="ORF">LEP1GSC128_0817</name>
</gene>
<evidence type="ECO:0000313" key="2">
    <source>
        <dbReference type="Proteomes" id="UP000002837"/>
    </source>
</evidence>
<evidence type="ECO:0000313" key="1">
    <source>
        <dbReference type="EMBL" id="EKP15464.1"/>
    </source>
</evidence>
<dbReference type="EMBL" id="AKWJ02000011">
    <property type="protein sequence ID" value="EKP15464.1"/>
    <property type="molecule type" value="Genomic_DNA"/>
</dbReference>
<organism evidence="1 2">
    <name type="scientific">Leptospira borgpetersenii str. 200801926</name>
    <dbReference type="NCBI Taxonomy" id="1193009"/>
    <lineage>
        <taxon>Bacteria</taxon>
        <taxon>Pseudomonadati</taxon>
        <taxon>Spirochaetota</taxon>
        <taxon>Spirochaetia</taxon>
        <taxon>Leptospirales</taxon>
        <taxon>Leptospiraceae</taxon>
        <taxon>Leptospira</taxon>
    </lineage>
</organism>
<proteinExistence type="predicted"/>
<accession>A0ABN0I2Z9</accession>
<dbReference type="InterPro" id="IPR058093">
    <property type="entry name" value="LA_2272-like"/>
</dbReference>